<sequence>MNLVFREENDCRVYLFVKPAPTHTELVAGGCSSPILRPRRWGRGTRALLKPLTSKTSLHCPYESQEEHYVNLFGEHKFVLRMCCTLTIMTTSPPFTNFTF</sequence>
<keyword evidence="2" id="KW-1185">Reference proteome</keyword>
<proteinExistence type="predicted"/>
<dbReference type="EMBL" id="JBDFQZ010000001">
    <property type="protein sequence ID" value="KAK9757361.1"/>
    <property type="molecule type" value="Genomic_DNA"/>
</dbReference>
<evidence type="ECO:0000313" key="2">
    <source>
        <dbReference type="Proteomes" id="UP001443914"/>
    </source>
</evidence>
<dbReference type="AlphaFoldDB" id="A0AAW1NEV3"/>
<comment type="caution">
    <text evidence="1">The sequence shown here is derived from an EMBL/GenBank/DDBJ whole genome shotgun (WGS) entry which is preliminary data.</text>
</comment>
<protein>
    <submittedName>
        <fullName evidence="1">Uncharacterized protein</fullName>
    </submittedName>
</protein>
<gene>
    <name evidence="1" type="ORF">RND81_01G157100</name>
</gene>
<dbReference type="Proteomes" id="UP001443914">
    <property type="component" value="Unassembled WGS sequence"/>
</dbReference>
<accession>A0AAW1NEV3</accession>
<organism evidence="1 2">
    <name type="scientific">Saponaria officinalis</name>
    <name type="common">Common soapwort</name>
    <name type="synonym">Lychnis saponaria</name>
    <dbReference type="NCBI Taxonomy" id="3572"/>
    <lineage>
        <taxon>Eukaryota</taxon>
        <taxon>Viridiplantae</taxon>
        <taxon>Streptophyta</taxon>
        <taxon>Embryophyta</taxon>
        <taxon>Tracheophyta</taxon>
        <taxon>Spermatophyta</taxon>
        <taxon>Magnoliopsida</taxon>
        <taxon>eudicotyledons</taxon>
        <taxon>Gunneridae</taxon>
        <taxon>Pentapetalae</taxon>
        <taxon>Caryophyllales</taxon>
        <taxon>Caryophyllaceae</taxon>
        <taxon>Caryophylleae</taxon>
        <taxon>Saponaria</taxon>
    </lineage>
</organism>
<name>A0AAW1NEV3_SAPOF</name>
<reference evidence="1" key="1">
    <citation type="submission" date="2024-03" db="EMBL/GenBank/DDBJ databases">
        <title>WGS assembly of Saponaria officinalis var. Norfolk2.</title>
        <authorList>
            <person name="Jenkins J."/>
            <person name="Shu S."/>
            <person name="Grimwood J."/>
            <person name="Barry K."/>
            <person name="Goodstein D."/>
            <person name="Schmutz J."/>
            <person name="Leebens-Mack J."/>
            <person name="Osbourn A."/>
        </authorList>
    </citation>
    <scope>NUCLEOTIDE SEQUENCE [LARGE SCALE GENOMIC DNA]</scope>
    <source>
        <strain evidence="1">JIC</strain>
    </source>
</reference>
<evidence type="ECO:0000313" key="1">
    <source>
        <dbReference type="EMBL" id="KAK9757361.1"/>
    </source>
</evidence>